<accession>A0ABV8B1C2</accession>
<comment type="similarity">
    <text evidence="1">Belongs to the short-chain dehydrogenases/reductases (SDR) family.</text>
</comment>
<dbReference type="RefSeq" id="WP_377915210.1">
    <property type="nucleotide sequence ID" value="NZ_JBHRZT010000052.1"/>
</dbReference>
<comment type="caution">
    <text evidence="3">The sequence shown here is derived from an EMBL/GenBank/DDBJ whole genome shotgun (WGS) entry which is preliminary data.</text>
</comment>
<dbReference type="InterPro" id="IPR002347">
    <property type="entry name" value="SDR_fam"/>
</dbReference>
<dbReference type="PROSITE" id="PS00061">
    <property type="entry name" value="ADH_SHORT"/>
    <property type="match status" value="1"/>
</dbReference>
<dbReference type="EMBL" id="JBHRZT010000052">
    <property type="protein sequence ID" value="MFC3884088.1"/>
    <property type="molecule type" value="Genomic_DNA"/>
</dbReference>
<dbReference type="Proteomes" id="UP001595752">
    <property type="component" value="Unassembled WGS sequence"/>
</dbReference>
<dbReference type="SUPFAM" id="SSF51735">
    <property type="entry name" value="NAD(P)-binding Rossmann-fold domains"/>
    <property type="match status" value="1"/>
</dbReference>
<name>A0ABV8B1C2_9BACI</name>
<dbReference type="Pfam" id="PF13561">
    <property type="entry name" value="adh_short_C2"/>
    <property type="match status" value="1"/>
</dbReference>
<dbReference type="PANTHER" id="PTHR24321">
    <property type="entry name" value="DEHYDROGENASES, SHORT CHAIN"/>
    <property type="match status" value="1"/>
</dbReference>
<proteinExistence type="inferred from homology"/>
<dbReference type="InterPro" id="IPR020904">
    <property type="entry name" value="Sc_DH/Rdtase_CS"/>
</dbReference>
<reference evidence="4" key="1">
    <citation type="journal article" date="2019" name="Int. J. Syst. Evol. Microbiol.">
        <title>The Global Catalogue of Microorganisms (GCM) 10K type strain sequencing project: providing services to taxonomists for standard genome sequencing and annotation.</title>
        <authorList>
            <consortium name="The Broad Institute Genomics Platform"/>
            <consortium name="The Broad Institute Genome Sequencing Center for Infectious Disease"/>
            <person name="Wu L."/>
            <person name="Ma J."/>
        </authorList>
    </citation>
    <scope>NUCLEOTIDE SEQUENCE [LARGE SCALE GENOMIC DNA]</scope>
    <source>
        <strain evidence="4">CCUG 61889</strain>
    </source>
</reference>
<evidence type="ECO:0000313" key="3">
    <source>
        <dbReference type="EMBL" id="MFC3884088.1"/>
    </source>
</evidence>
<dbReference type="PRINTS" id="PR00081">
    <property type="entry name" value="GDHRDH"/>
</dbReference>
<dbReference type="PANTHER" id="PTHR24321:SF11">
    <property type="entry name" value="BLR0893 PROTEIN"/>
    <property type="match status" value="1"/>
</dbReference>
<dbReference type="CDD" id="cd05233">
    <property type="entry name" value="SDR_c"/>
    <property type="match status" value="1"/>
</dbReference>
<keyword evidence="2 3" id="KW-0560">Oxidoreductase</keyword>
<evidence type="ECO:0000256" key="1">
    <source>
        <dbReference type="ARBA" id="ARBA00006484"/>
    </source>
</evidence>
<evidence type="ECO:0000256" key="2">
    <source>
        <dbReference type="ARBA" id="ARBA00023002"/>
    </source>
</evidence>
<dbReference type="Gene3D" id="3.40.50.720">
    <property type="entry name" value="NAD(P)-binding Rossmann-like Domain"/>
    <property type="match status" value="1"/>
</dbReference>
<keyword evidence="4" id="KW-1185">Reference proteome</keyword>
<dbReference type="GO" id="GO:0016491">
    <property type="term" value="F:oxidoreductase activity"/>
    <property type="evidence" value="ECO:0007669"/>
    <property type="project" value="UniProtKB-KW"/>
</dbReference>
<dbReference type="InterPro" id="IPR036291">
    <property type="entry name" value="NAD(P)-bd_dom_sf"/>
</dbReference>
<gene>
    <name evidence="3" type="ORF">ACFOU2_11540</name>
</gene>
<dbReference type="PRINTS" id="PR00080">
    <property type="entry name" value="SDRFAMILY"/>
</dbReference>
<protein>
    <submittedName>
        <fullName evidence="3">SDR family NAD(P)-dependent oxidoreductase</fullName>
        <ecNumber evidence="3">1.1.1.-</ecNumber>
    </submittedName>
</protein>
<evidence type="ECO:0000313" key="4">
    <source>
        <dbReference type="Proteomes" id="UP001595752"/>
    </source>
</evidence>
<dbReference type="NCBIfam" id="NF005559">
    <property type="entry name" value="PRK07231.1"/>
    <property type="match status" value="1"/>
</dbReference>
<organism evidence="3 4">
    <name type="scientific">Bacillus songklensis</name>
    <dbReference type="NCBI Taxonomy" id="1069116"/>
    <lineage>
        <taxon>Bacteria</taxon>
        <taxon>Bacillati</taxon>
        <taxon>Bacillota</taxon>
        <taxon>Bacilli</taxon>
        <taxon>Bacillales</taxon>
        <taxon>Bacillaceae</taxon>
        <taxon>Bacillus</taxon>
    </lineage>
</organism>
<dbReference type="EC" id="1.1.1.-" evidence="3"/>
<sequence>MFEGRVGIVTGGTSGIGLAAAELLAAEGAHIVVASRSVEKGEQALARLRKRSPKSLYIQADVTKNDDVKRLIEQTHVTFGKIDFAFNNAANDEVRPAPTHAFAEEDFDHLIDVTLKSVWLCMKYELQVMMQQRSGAIVNTSSMDAVLCSAGTGVYAAGKSGVIALTKSVAQEYGPYSIRVNSLCPGAFRTPMLEKKFSSLSAEEAEQLNQMYKKINAMGRVGEPEEAAKAVKWLLSDDASFVTGQNVIVDGGIGFRFE</sequence>